<evidence type="ECO:0000313" key="1">
    <source>
        <dbReference type="EMBL" id="KAF9462536.1"/>
    </source>
</evidence>
<gene>
    <name evidence="1" type="ORF">BDZ94DRAFT_1261135</name>
</gene>
<dbReference type="EMBL" id="MU150271">
    <property type="protein sequence ID" value="KAF9462536.1"/>
    <property type="molecule type" value="Genomic_DNA"/>
</dbReference>
<protein>
    <submittedName>
        <fullName evidence="1">Uncharacterized protein</fullName>
    </submittedName>
</protein>
<accession>A0A9P5Y6F2</accession>
<reference evidence="1" key="1">
    <citation type="submission" date="2020-11" db="EMBL/GenBank/DDBJ databases">
        <authorList>
            <consortium name="DOE Joint Genome Institute"/>
            <person name="Ahrendt S."/>
            <person name="Riley R."/>
            <person name="Andreopoulos W."/>
            <person name="Labutti K."/>
            <person name="Pangilinan J."/>
            <person name="Ruiz-Duenas F.J."/>
            <person name="Barrasa J.M."/>
            <person name="Sanchez-Garcia M."/>
            <person name="Camarero S."/>
            <person name="Miyauchi S."/>
            <person name="Serrano A."/>
            <person name="Linde D."/>
            <person name="Babiker R."/>
            <person name="Drula E."/>
            <person name="Ayuso-Fernandez I."/>
            <person name="Pacheco R."/>
            <person name="Padilla G."/>
            <person name="Ferreira P."/>
            <person name="Barriuso J."/>
            <person name="Kellner H."/>
            <person name="Castanera R."/>
            <person name="Alfaro M."/>
            <person name="Ramirez L."/>
            <person name="Pisabarro A.G."/>
            <person name="Kuo A."/>
            <person name="Tritt A."/>
            <person name="Lipzen A."/>
            <person name="He G."/>
            <person name="Yan M."/>
            <person name="Ng V."/>
            <person name="Cullen D."/>
            <person name="Martin F."/>
            <person name="Rosso M.-N."/>
            <person name="Henrissat B."/>
            <person name="Hibbett D."/>
            <person name="Martinez A.T."/>
            <person name="Grigoriev I.V."/>
        </authorList>
    </citation>
    <scope>NUCLEOTIDE SEQUENCE</scope>
    <source>
        <strain evidence="1">CBS 247.69</strain>
    </source>
</reference>
<sequence length="57" mass="6434">MQAYGPLSSFKFSLGMSKFLRSQPRATKLRSNSHALVEQTLPGRELGPHHIFTEYGQ</sequence>
<keyword evidence="2" id="KW-1185">Reference proteome</keyword>
<dbReference type="AlphaFoldDB" id="A0A9P5Y6F2"/>
<comment type="caution">
    <text evidence="1">The sequence shown here is derived from an EMBL/GenBank/DDBJ whole genome shotgun (WGS) entry which is preliminary data.</text>
</comment>
<name>A0A9P5Y6F2_9AGAR</name>
<proteinExistence type="predicted"/>
<evidence type="ECO:0000313" key="2">
    <source>
        <dbReference type="Proteomes" id="UP000807353"/>
    </source>
</evidence>
<dbReference type="Proteomes" id="UP000807353">
    <property type="component" value="Unassembled WGS sequence"/>
</dbReference>
<organism evidence="1 2">
    <name type="scientific">Collybia nuda</name>
    <dbReference type="NCBI Taxonomy" id="64659"/>
    <lineage>
        <taxon>Eukaryota</taxon>
        <taxon>Fungi</taxon>
        <taxon>Dikarya</taxon>
        <taxon>Basidiomycota</taxon>
        <taxon>Agaricomycotina</taxon>
        <taxon>Agaricomycetes</taxon>
        <taxon>Agaricomycetidae</taxon>
        <taxon>Agaricales</taxon>
        <taxon>Tricholomatineae</taxon>
        <taxon>Clitocybaceae</taxon>
        <taxon>Collybia</taxon>
    </lineage>
</organism>